<dbReference type="Pfam" id="PF13411">
    <property type="entry name" value="MerR_1"/>
    <property type="match status" value="1"/>
</dbReference>
<dbReference type="PROSITE" id="PS50937">
    <property type="entry name" value="HTH_MERR_2"/>
    <property type="match status" value="1"/>
</dbReference>
<dbReference type="InterPro" id="IPR009061">
    <property type="entry name" value="DNA-bd_dom_put_sf"/>
</dbReference>
<gene>
    <name evidence="3" type="ORF">ENKO_16620</name>
</gene>
<organism evidence="3 4">
    <name type="scientific">Enterobacter kobei</name>
    <dbReference type="NCBI Taxonomy" id="208224"/>
    <lineage>
        <taxon>Bacteria</taxon>
        <taxon>Pseudomonadati</taxon>
        <taxon>Pseudomonadota</taxon>
        <taxon>Gammaproteobacteria</taxon>
        <taxon>Enterobacterales</taxon>
        <taxon>Enterobacteriaceae</taxon>
        <taxon>Enterobacter</taxon>
        <taxon>Enterobacter cloacae complex</taxon>
    </lineage>
</organism>
<name>A0AA86IPT0_9ENTR</name>
<dbReference type="GO" id="GO:0003700">
    <property type="term" value="F:DNA-binding transcription factor activity"/>
    <property type="evidence" value="ECO:0007669"/>
    <property type="project" value="InterPro"/>
</dbReference>
<evidence type="ECO:0000259" key="2">
    <source>
        <dbReference type="PROSITE" id="PS50937"/>
    </source>
</evidence>
<protein>
    <submittedName>
        <fullName evidence="3">MerR family transcriptional regulator</fullName>
    </submittedName>
</protein>
<dbReference type="PANTHER" id="PTHR30204:SF97">
    <property type="entry name" value="MERR FAMILY REGULATORY PROTEIN"/>
    <property type="match status" value="1"/>
</dbReference>
<dbReference type="EMBL" id="AP024590">
    <property type="protein sequence ID" value="BCU55068.1"/>
    <property type="molecule type" value="Genomic_DNA"/>
</dbReference>
<dbReference type="PRINTS" id="PR00040">
    <property type="entry name" value="HTHMERR"/>
</dbReference>
<dbReference type="GO" id="GO:0003677">
    <property type="term" value="F:DNA binding"/>
    <property type="evidence" value="ECO:0007669"/>
    <property type="project" value="UniProtKB-KW"/>
</dbReference>
<evidence type="ECO:0000313" key="4">
    <source>
        <dbReference type="Proteomes" id="UP000682928"/>
    </source>
</evidence>
<evidence type="ECO:0000256" key="1">
    <source>
        <dbReference type="ARBA" id="ARBA00023125"/>
    </source>
</evidence>
<reference evidence="3" key="1">
    <citation type="submission" date="2021-04" db="EMBL/GenBank/DDBJ databases">
        <title>Difference and commonality of drug resistance evolution in various bacteria. and drug sensitivity profiles.</title>
        <authorList>
            <person name="Maeda T."/>
            <person name="Shibai A."/>
            <person name="Kawada K."/>
            <person name="Kotani H."/>
            <person name="Tarusawa Y."/>
            <person name="Tanabe K."/>
            <person name="Furusawa C."/>
        </authorList>
    </citation>
    <scope>NUCLEOTIDE SEQUENCE</scope>
    <source>
        <strain evidence="3">JCM 8580</strain>
    </source>
</reference>
<dbReference type="InterPro" id="IPR047057">
    <property type="entry name" value="MerR_fam"/>
</dbReference>
<keyword evidence="1" id="KW-0238">DNA-binding</keyword>
<dbReference type="PANTHER" id="PTHR30204">
    <property type="entry name" value="REDOX-CYCLING DRUG-SENSING TRANSCRIPTIONAL ACTIVATOR SOXR"/>
    <property type="match status" value="1"/>
</dbReference>
<dbReference type="InterPro" id="IPR000551">
    <property type="entry name" value="MerR-type_HTH_dom"/>
</dbReference>
<dbReference type="Proteomes" id="UP000682928">
    <property type="component" value="Chromosome"/>
</dbReference>
<sequence>MKELDIGEVARLSGVVPSTLRFYEKKGLIRPLGRNGLRRQYHENVLNTLQLIALGQTAGFTLDQMRDMFTPQGQLALDRDLLLQRAADIDDTITRLHQLSHGLKHVARCTAQTHTECEEFKKVVARGRRLIE</sequence>
<dbReference type="SUPFAM" id="SSF46955">
    <property type="entry name" value="Putative DNA-binding domain"/>
    <property type="match status" value="1"/>
</dbReference>
<accession>A0AA86IPT0</accession>
<dbReference type="SMART" id="SM00422">
    <property type="entry name" value="HTH_MERR"/>
    <property type="match status" value="1"/>
</dbReference>
<evidence type="ECO:0000313" key="3">
    <source>
        <dbReference type="EMBL" id="BCU55068.1"/>
    </source>
</evidence>
<dbReference type="RefSeq" id="WP_088218992.1">
    <property type="nucleotide sequence ID" value="NZ_AP024590.1"/>
</dbReference>
<dbReference type="CDD" id="cd04781">
    <property type="entry name" value="HTH_MerR-like_sg6"/>
    <property type="match status" value="1"/>
</dbReference>
<dbReference type="Gene3D" id="1.10.1660.10">
    <property type="match status" value="1"/>
</dbReference>
<feature type="domain" description="HTH merR-type" evidence="2">
    <location>
        <begin position="3"/>
        <end position="71"/>
    </location>
</feature>
<proteinExistence type="predicted"/>
<dbReference type="AlphaFoldDB" id="A0AA86IPT0"/>